<keyword evidence="2" id="KW-0238">DNA-binding</keyword>
<dbReference type="InterPro" id="IPR011663">
    <property type="entry name" value="UTRA"/>
</dbReference>
<accession>A0ABU1ACI7</accession>
<evidence type="ECO:0000313" key="5">
    <source>
        <dbReference type="EMBL" id="MDQ7938355.1"/>
    </source>
</evidence>
<comment type="caution">
    <text evidence="5">The sequence shown here is derived from an EMBL/GenBank/DDBJ whole genome shotgun (WGS) entry which is preliminary data.</text>
</comment>
<organism evidence="5 6">
    <name type="scientific">Lactiplantibacillus brownii</name>
    <dbReference type="NCBI Taxonomy" id="3069269"/>
    <lineage>
        <taxon>Bacteria</taxon>
        <taxon>Bacillati</taxon>
        <taxon>Bacillota</taxon>
        <taxon>Bacilli</taxon>
        <taxon>Lactobacillales</taxon>
        <taxon>Lactobacillaceae</taxon>
        <taxon>Lactiplantibacillus</taxon>
    </lineage>
</organism>
<dbReference type="PANTHER" id="PTHR44846">
    <property type="entry name" value="MANNOSYL-D-GLYCERATE TRANSPORT/METABOLISM SYSTEM REPRESSOR MNGR-RELATED"/>
    <property type="match status" value="1"/>
</dbReference>
<sequence>MYRAIAQDIIKSIIADEYETKLPTEKVLMARFNASRNTIRKAIDVVFRHGLLRRVQGSGNFIIKQPDDSATVLNLSIGFDRAAMVEGGPLVSKIVTFDKLKADAKLAKQGNIEIGDELYRVVRLRYLKECLYDLEESYFPRAIVPFLSEESVQQSIFAFLREAYGITGSTTENYVHQVRLTAERAQLVGLPEGDKTMCLDGINYLANGDVFNFSKTFFVYEDLELYYHTENIDLEN</sequence>
<name>A0ABU1ACI7_9LACO</name>
<proteinExistence type="predicted"/>
<dbReference type="InterPro" id="IPR000524">
    <property type="entry name" value="Tscrpt_reg_HTH_GntR"/>
</dbReference>
<evidence type="ECO:0000256" key="2">
    <source>
        <dbReference type="ARBA" id="ARBA00023125"/>
    </source>
</evidence>
<dbReference type="SMART" id="SM00866">
    <property type="entry name" value="UTRA"/>
    <property type="match status" value="1"/>
</dbReference>
<keyword evidence="6" id="KW-1185">Reference proteome</keyword>
<reference evidence="5 6" key="1">
    <citation type="journal article" date="2023" name="Int. J. Syst. Evol. Microbiol.">
        <title>Lactiplantibacillus brownii sp. nov., a novel psychrotolerant species isolated from sauerkraut.</title>
        <authorList>
            <person name="Heng Y.C."/>
            <person name="Silvaraju S."/>
            <person name="Lee J.K.Y."/>
            <person name="Kittelmann S."/>
        </authorList>
    </citation>
    <scope>NUCLEOTIDE SEQUENCE [LARGE SCALE GENOMIC DNA]</scope>
    <source>
        <strain evidence="5 6">WILCCON 0030</strain>
    </source>
</reference>
<dbReference type="InterPro" id="IPR028978">
    <property type="entry name" value="Chorismate_lyase_/UTRA_dom_sf"/>
</dbReference>
<dbReference type="Gene3D" id="3.40.1410.10">
    <property type="entry name" value="Chorismate lyase-like"/>
    <property type="match status" value="1"/>
</dbReference>
<dbReference type="Pfam" id="PF00392">
    <property type="entry name" value="GntR"/>
    <property type="match status" value="1"/>
</dbReference>
<gene>
    <name evidence="5" type="ORF">RA086_12120</name>
</gene>
<dbReference type="InterPro" id="IPR036388">
    <property type="entry name" value="WH-like_DNA-bd_sf"/>
</dbReference>
<dbReference type="RefSeq" id="WP_308704042.1">
    <property type="nucleotide sequence ID" value="NZ_AP027463.1"/>
</dbReference>
<dbReference type="Proteomes" id="UP001227831">
    <property type="component" value="Unassembled WGS sequence"/>
</dbReference>
<keyword evidence="1" id="KW-0805">Transcription regulation</keyword>
<evidence type="ECO:0000259" key="4">
    <source>
        <dbReference type="PROSITE" id="PS50949"/>
    </source>
</evidence>
<evidence type="ECO:0000256" key="1">
    <source>
        <dbReference type="ARBA" id="ARBA00023015"/>
    </source>
</evidence>
<keyword evidence="3" id="KW-0804">Transcription</keyword>
<dbReference type="InterPro" id="IPR036390">
    <property type="entry name" value="WH_DNA-bd_sf"/>
</dbReference>
<dbReference type="Pfam" id="PF07702">
    <property type="entry name" value="UTRA"/>
    <property type="match status" value="1"/>
</dbReference>
<dbReference type="SMART" id="SM00345">
    <property type="entry name" value="HTH_GNTR"/>
    <property type="match status" value="1"/>
</dbReference>
<dbReference type="InterPro" id="IPR050679">
    <property type="entry name" value="Bact_HTH_transcr_reg"/>
</dbReference>
<dbReference type="SUPFAM" id="SSF46785">
    <property type="entry name" value="Winged helix' DNA-binding domain"/>
    <property type="match status" value="1"/>
</dbReference>
<evidence type="ECO:0000313" key="6">
    <source>
        <dbReference type="Proteomes" id="UP001227831"/>
    </source>
</evidence>
<dbReference type="Gene3D" id="1.10.10.10">
    <property type="entry name" value="Winged helix-like DNA-binding domain superfamily/Winged helix DNA-binding domain"/>
    <property type="match status" value="1"/>
</dbReference>
<dbReference type="CDD" id="cd07377">
    <property type="entry name" value="WHTH_GntR"/>
    <property type="match status" value="1"/>
</dbReference>
<protein>
    <submittedName>
        <fullName evidence="5">GntR family transcriptional regulator</fullName>
    </submittedName>
</protein>
<dbReference type="PRINTS" id="PR00035">
    <property type="entry name" value="HTHGNTR"/>
</dbReference>
<dbReference type="EMBL" id="JAVCWF010000001">
    <property type="protein sequence ID" value="MDQ7938355.1"/>
    <property type="molecule type" value="Genomic_DNA"/>
</dbReference>
<feature type="domain" description="HTH gntR-type" evidence="4">
    <location>
        <begin position="1"/>
        <end position="65"/>
    </location>
</feature>
<dbReference type="SUPFAM" id="SSF64288">
    <property type="entry name" value="Chorismate lyase-like"/>
    <property type="match status" value="1"/>
</dbReference>
<evidence type="ECO:0000256" key="3">
    <source>
        <dbReference type="ARBA" id="ARBA00023163"/>
    </source>
</evidence>
<dbReference type="PANTHER" id="PTHR44846:SF4">
    <property type="entry name" value="HTH GNTR-TYPE DOMAIN-CONTAINING PROTEIN"/>
    <property type="match status" value="1"/>
</dbReference>
<dbReference type="PROSITE" id="PS50949">
    <property type="entry name" value="HTH_GNTR"/>
    <property type="match status" value="1"/>
</dbReference>